<evidence type="ECO:0000313" key="4">
    <source>
        <dbReference type="Proteomes" id="UP001267426"/>
    </source>
</evidence>
<name>A0ABU3BTV1_9BACT</name>
<dbReference type="InterPro" id="IPR003737">
    <property type="entry name" value="GlcNAc_PI_deacetylase-related"/>
</dbReference>
<dbReference type="SUPFAM" id="SSF102588">
    <property type="entry name" value="LmbE-like"/>
    <property type="match status" value="1"/>
</dbReference>
<accession>A0ABU3BTV1</accession>
<keyword evidence="2" id="KW-0732">Signal</keyword>
<dbReference type="Gene3D" id="3.40.50.10320">
    <property type="entry name" value="LmbE-like"/>
    <property type="match status" value="1"/>
</dbReference>
<comment type="caution">
    <text evidence="3">The sequence shown here is derived from an EMBL/GenBank/DDBJ whole genome shotgun (WGS) entry which is preliminary data.</text>
</comment>
<dbReference type="EC" id="3.5.1.-" evidence="3"/>
<feature type="chain" id="PRO_5045803949" evidence="2">
    <location>
        <begin position="29"/>
        <end position="741"/>
    </location>
</feature>
<dbReference type="EMBL" id="JAVRHT010000035">
    <property type="protein sequence ID" value="MDT0632719.1"/>
    <property type="molecule type" value="Genomic_DNA"/>
</dbReference>
<feature type="signal peptide" evidence="2">
    <location>
        <begin position="1"/>
        <end position="28"/>
    </location>
</feature>
<evidence type="ECO:0000256" key="1">
    <source>
        <dbReference type="SAM" id="MobiDB-lite"/>
    </source>
</evidence>
<evidence type="ECO:0000313" key="3">
    <source>
        <dbReference type="EMBL" id="MDT0632719.1"/>
    </source>
</evidence>
<protein>
    <submittedName>
        <fullName evidence="3">PIG-L family deacetylase</fullName>
        <ecNumber evidence="3">3.5.1.-</ecNumber>
    </submittedName>
</protein>
<feature type="region of interest" description="Disordered" evidence="1">
    <location>
        <begin position="25"/>
        <end position="44"/>
    </location>
</feature>
<evidence type="ECO:0000256" key="2">
    <source>
        <dbReference type="SAM" id="SignalP"/>
    </source>
</evidence>
<keyword evidence="4" id="KW-1185">Reference proteome</keyword>
<reference evidence="3 4" key="1">
    <citation type="submission" date="2023-09" db="EMBL/GenBank/DDBJ databases">
        <authorList>
            <person name="Rey-Velasco X."/>
        </authorList>
    </citation>
    <scope>NUCLEOTIDE SEQUENCE [LARGE SCALE GENOMIC DNA]</scope>
    <source>
        <strain evidence="3 4">F394</strain>
    </source>
</reference>
<organism evidence="3 4">
    <name type="scientific">Rubrivirga litoralis</name>
    <dbReference type="NCBI Taxonomy" id="3075598"/>
    <lineage>
        <taxon>Bacteria</taxon>
        <taxon>Pseudomonadati</taxon>
        <taxon>Rhodothermota</taxon>
        <taxon>Rhodothermia</taxon>
        <taxon>Rhodothermales</taxon>
        <taxon>Rubricoccaceae</taxon>
        <taxon>Rubrivirga</taxon>
    </lineage>
</organism>
<dbReference type="Proteomes" id="UP001267426">
    <property type="component" value="Unassembled WGS sequence"/>
</dbReference>
<proteinExistence type="predicted"/>
<dbReference type="Pfam" id="PF02585">
    <property type="entry name" value="PIG-L"/>
    <property type="match status" value="1"/>
</dbReference>
<dbReference type="RefSeq" id="WP_311664874.1">
    <property type="nucleotide sequence ID" value="NZ_JAVRHT010000035.1"/>
</dbReference>
<dbReference type="PROSITE" id="PS51257">
    <property type="entry name" value="PROKAR_LIPOPROTEIN"/>
    <property type="match status" value="1"/>
</dbReference>
<dbReference type="GO" id="GO:0016787">
    <property type="term" value="F:hydrolase activity"/>
    <property type="evidence" value="ECO:0007669"/>
    <property type="project" value="UniProtKB-KW"/>
</dbReference>
<sequence>MARFVPRFAVLLALVAAAAGCAPAQAPAAPPRSDGAAPTAAGGADRLGADDLGGAALPTRPLVVMNLAAHPDDEDGLTMAYYRGNQDAAVYSVVFTRGEGGQNEAGPDLYERLGAIRTAETERAARILGTRVTYLNRYDFGFSKHAAEAFDEWSRPRTGFWEELAPRRGADAGREMLVADLVRVVRRYKPDVLFTNHDTSTAWPDAQHGHHQAVGISAAEAFDRAADPAFHPEQLAEPGVDLWQPQRLFVRVGGFQSGAPERYDVAVPVGDACRALPDRPAESCADRAVAAAAQHVSQGFDTFAPRFRRDTTYFALLKAAPSAPPLPPGATDLAAGLGPNPAARDLDLATLVETGRLPVVTVENEGRVVVGDDVTLPAYRAQYDRATAAPPGAYRLAEGGAGAVVDRTETAPPVVVDLAPGPVRLEPGPNPVAVALAVYDRSVDRVRVHAAVEAPDYVDAVATAARTVPASADTVRLTLDVPETVGAGRYRLRVVADAADVDGLAAVERPAAVLPDVSVAPGLRVGFVRSYDDVTESALRVMGADVVPLDSAALAQGDFDGLDTIVLDIRALLVRPDLAAARDRLLAWVRGGGHLVVGYHKSFEWNEPGADGGPGGIAPYPLHLGRDRVTVEEAPVEVLAPDNRLFHAPHEITAADWAGWVQERGLYFPDDYDGRYQELLAVGDPGEAPLRSGILYAEVGAGTYVYSPLVWYRQLDALNPGAWRLVANLVSLPLTRDRVGG</sequence>
<gene>
    <name evidence="3" type="ORF">RM540_13240</name>
</gene>
<feature type="compositionally biased region" description="Low complexity" evidence="1">
    <location>
        <begin position="35"/>
        <end position="44"/>
    </location>
</feature>
<dbReference type="InterPro" id="IPR024078">
    <property type="entry name" value="LmbE-like_dom_sf"/>
</dbReference>
<keyword evidence="3" id="KW-0378">Hydrolase</keyword>